<protein>
    <submittedName>
        <fullName evidence="1">Uncharacterized protein</fullName>
    </submittedName>
</protein>
<proteinExistence type="predicted"/>
<sequence>MLLLKDALNWR</sequence>
<accession>A0A0E9VS13</accession>
<evidence type="ECO:0000313" key="1">
    <source>
        <dbReference type="EMBL" id="JAH80787.1"/>
    </source>
</evidence>
<organism evidence="1">
    <name type="scientific">Anguilla anguilla</name>
    <name type="common">European freshwater eel</name>
    <name type="synonym">Muraena anguilla</name>
    <dbReference type="NCBI Taxonomy" id="7936"/>
    <lineage>
        <taxon>Eukaryota</taxon>
        <taxon>Metazoa</taxon>
        <taxon>Chordata</taxon>
        <taxon>Craniata</taxon>
        <taxon>Vertebrata</taxon>
        <taxon>Euteleostomi</taxon>
        <taxon>Actinopterygii</taxon>
        <taxon>Neopterygii</taxon>
        <taxon>Teleostei</taxon>
        <taxon>Anguilliformes</taxon>
        <taxon>Anguillidae</taxon>
        <taxon>Anguilla</taxon>
    </lineage>
</organism>
<reference evidence="1" key="2">
    <citation type="journal article" date="2015" name="Fish Shellfish Immunol.">
        <title>Early steps in the European eel (Anguilla anguilla)-Vibrio vulnificus interaction in the gills: Role of the RtxA13 toxin.</title>
        <authorList>
            <person name="Callol A."/>
            <person name="Pajuelo D."/>
            <person name="Ebbesson L."/>
            <person name="Teles M."/>
            <person name="MacKenzie S."/>
            <person name="Amaro C."/>
        </authorList>
    </citation>
    <scope>NUCLEOTIDE SEQUENCE</scope>
</reference>
<name>A0A0E9VS13_ANGAN</name>
<reference evidence="1" key="1">
    <citation type="submission" date="2014-11" db="EMBL/GenBank/DDBJ databases">
        <authorList>
            <person name="Amaro Gonzalez C."/>
        </authorList>
    </citation>
    <scope>NUCLEOTIDE SEQUENCE</scope>
</reference>
<dbReference type="EMBL" id="GBXM01027790">
    <property type="protein sequence ID" value="JAH80787.1"/>
    <property type="molecule type" value="Transcribed_RNA"/>
</dbReference>